<feature type="compositionally biased region" description="Polar residues" evidence="1">
    <location>
        <begin position="10"/>
        <end position="21"/>
    </location>
</feature>
<name>A0A9W7AFB3_9STRA</name>
<evidence type="ECO:0000313" key="2">
    <source>
        <dbReference type="EMBL" id="GMH66715.1"/>
    </source>
</evidence>
<accession>A0A9W7AFB3</accession>
<gene>
    <name evidence="2" type="ORF">TL16_g04489</name>
</gene>
<evidence type="ECO:0000256" key="1">
    <source>
        <dbReference type="SAM" id="MobiDB-lite"/>
    </source>
</evidence>
<evidence type="ECO:0000313" key="3">
    <source>
        <dbReference type="Proteomes" id="UP001162640"/>
    </source>
</evidence>
<feature type="region of interest" description="Disordered" evidence="1">
    <location>
        <begin position="1"/>
        <end position="28"/>
    </location>
</feature>
<proteinExistence type="predicted"/>
<feature type="region of interest" description="Disordered" evidence="1">
    <location>
        <begin position="462"/>
        <end position="484"/>
    </location>
</feature>
<organism evidence="2 3">
    <name type="scientific">Triparma laevis f. inornata</name>
    <dbReference type="NCBI Taxonomy" id="1714386"/>
    <lineage>
        <taxon>Eukaryota</taxon>
        <taxon>Sar</taxon>
        <taxon>Stramenopiles</taxon>
        <taxon>Ochrophyta</taxon>
        <taxon>Bolidophyceae</taxon>
        <taxon>Parmales</taxon>
        <taxon>Triparmaceae</taxon>
        <taxon>Triparma</taxon>
    </lineage>
</organism>
<comment type="caution">
    <text evidence="2">The sequence shown here is derived from an EMBL/GenBank/DDBJ whole genome shotgun (WGS) entry which is preliminary data.</text>
</comment>
<protein>
    <submittedName>
        <fullName evidence="2">Uncharacterized protein</fullName>
    </submittedName>
</protein>
<dbReference type="AlphaFoldDB" id="A0A9W7AFB3"/>
<sequence length="656" mass="71577">MDSPTKVTLRANTPSAGSRPTSKLGGTRLRPVTRELTQDVVSTFVHKPMFPGGERSANSMLKLVYPSGYMRKTVVGEKEGVVVQDSSRMMEELYLNGDLSEEEAENMMRAEDDAESQVSFVEVFSGTVPPSVRSLQNSAENSQVMGLTVSLQQEGASQQQQQYQAHIADMMAKYQEALAQQMSLGPDDFVQKAIGVKTFEAKIPVPAKVKLRDSKDLELRRAKEEERRKVNIMGVAVQMPVVGEFRPEIMESGVQGLSLEGSILSGSQTTAPTFAPPEPPTPKNVEVALKAKLKNDLGVTPEKPKGLGGGGGKKEGGKVCEVVDVAGGGEDVILLYVFGGEQMIHTWKGANIEALEGSADGAAAVVKAPLNFSFDELGTILLGVVGGKGGKGKDVILRVKFFHEFNKDWLDLNNEIDWRDAFNIAKLQRRKLFLSVNVLYKEDGGEEEMDEILRKEEEIEAGKNKRKGKEKEKGGGGGEEGDGKKHILVDFPAVPQTFPNVLLEREALAEEYYKKKRKEWAEAQKKVKRKTGGGGSALSGSMSMSTLERASGALLSNTGLVDEYVDKIGVGTVAGKSSLLNTVMGARVGALRVKDVREVERERSKKEICNILQKSLKQSKKSKKSTYVVMAGRANYTFGNSLEKFRFDDLLGDDED</sequence>
<reference evidence="3" key="1">
    <citation type="journal article" date="2023" name="Commun. Biol.">
        <title>Genome analysis of Parmales, the sister group of diatoms, reveals the evolutionary specialization of diatoms from phago-mixotrophs to photoautotrophs.</title>
        <authorList>
            <person name="Ban H."/>
            <person name="Sato S."/>
            <person name="Yoshikawa S."/>
            <person name="Yamada K."/>
            <person name="Nakamura Y."/>
            <person name="Ichinomiya M."/>
            <person name="Sato N."/>
            <person name="Blanc-Mathieu R."/>
            <person name="Endo H."/>
            <person name="Kuwata A."/>
            <person name="Ogata H."/>
        </authorList>
    </citation>
    <scope>NUCLEOTIDE SEQUENCE [LARGE SCALE GENOMIC DNA]</scope>
</reference>
<dbReference type="EMBL" id="BLQM01000124">
    <property type="protein sequence ID" value="GMH66715.1"/>
    <property type="molecule type" value="Genomic_DNA"/>
</dbReference>
<dbReference type="Proteomes" id="UP001162640">
    <property type="component" value="Unassembled WGS sequence"/>
</dbReference>
<feature type="compositionally biased region" description="Basic and acidic residues" evidence="1">
    <location>
        <begin position="462"/>
        <end position="474"/>
    </location>
</feature>